<keyword evidence="2 3" id="KW-0238">DNA-binding</keyword>
<dbReference type="Pfam" id="PF02899">
    <property type="entry name" value="Phage_int_SAM_1"/>
    <property type="match status" value="1"/>
</dbReference>
<evidence type="ECO:0000256" key="2">
    <source>
        <dbReference type="ARBA" id="ARBA00023125"/>
    </source>
</evidence>
<comment type="caution">
    <text evidence="6">The sequence shown here is derived from an EMBL/GenBank/DDBJ whole genome shotgun (WGS) entry which is preliminary data.</text>
</comment>
<dbReference type="GO" id="GO:0003677">
    <property type="term" value="F:DNA binding"/>
    <property type="evidence" value="ECO:0007669"/>
    <property type="project" value="UniProtKB-UniRule"/>
</dbReference>
<dbReference type="InterPro" id="IPR010998">
    <property type="entry name" value="Integrase_recombinase_N"/>
</dbReference>
<organism evidence="6 7">
    <name type="scientific">Magnetospirillum molischianum DSM 120</name>
    <dbReference type="NCBI Taxonomy" id="1150626"/>
    <lineage>
        <taxon>Bacteria</taxon>
        <taxon>Pseudomonadati</taxon>
        <taxon>Pseudomonadota</taxon>
        <taxon>Alphaproteobacteria</taxon>
        <taxon>Rhodospirillales</taxon>
        <taxon>Rhodospirillaceae</taxon>
        <taxon>Magnetospirillum</taxon>
    </lineage>
</organism>
<proteinExistence type="predicted"/>
<dbReference type="AlphaFoldDB" id="H8FX69"/>
<evidence type="ECO:0000256" key="3">
    <source>
        <dbReference type="PROSITE-ProRule" id="PRU01248"/>
    </source>
</evidence>
<dbReference type="EMBL" id="CAHP01000047">
    <property type="protein sequence ID" value="CCG42957.1"/>
    <property type="molecule type" value="Genomic_DNA"/>
</dbReference>
<dbReference type="STRING" id="1150626.PHAMO_510071"/>
<dbReference type="SUPFAM" id="SSF56349">
    <property type="entry name" value="DNA breaking-rejoining enzymes"/>
    <property type="match status" value="1"/>
</dbReference>
<dbReference type="InterPro" id="IPR044068">
    <property type="entry name" value="CB"/>
</dbReference>
<dbReference type="InterPro" id="IPR004107">
    <property type="entry name" value="Integrase_SAM-like_N"/>
</dbReference>
<name>H8FX69_MAGML</name>
<protein>
    <recommendedName>
        <fullName evidence="8">Tyrosine recombinase XerD</fullName>
    </recommendedName>
</protein>
<dbReference type="InterPro" id="IPR011010">
    <property type="entry name" value="DNA_brk_join_enz"/>
</dbReference>
<keyword evidence="1" id="KW-0229">DNA integration</keyword>
<feature type="domain" description="Core-binding (CB)" evidence="5">
    <location>
        <begin position="1"/>
        <end position="85"/>
    </location>
</feature>
<evidence type="ECO:0000313" key="7">
    <source>
        <dbReference type="Proteomes" id="UP000004169"/>
    </source>
</evidence>
<evidence type="ECO:0000259" key="4">
    <source>
        <dbReference type="PROSITE" id="PS51898"/>
    </source>
</evidence>
<evidence type="ECO:0000259" key="5">
    <source>
        <dbReference type="PROSITE" id="PS51900"/>
    </source>
</evidence>
<evidence type="ECO:0000256" key="1">
    <source>
        <dbReference type="ARBA" id="ARBA00022908"/>
    </source>
</evidence>
<gene>
    <name evidence="6" type="ORF">PHAMO_510071</name>
</gene>
<accession>H8FX69</accession>
<feature type="domain" description="Tyr recombinase" evidence="4">
    <location>
        <begin position="1"/>
        <end position="121"/>
    </location>
</feature>
<evidence type="ECO:0008006" key="8">
    <source>
        <dbReference type="Google" id="ProtNLM"/>
    </source>
</evidence>
<sequence>MMDRYIESFLEMMAAERGAEANTLDAYRRDLEDYQEFLSHRGASELTADADAVRDWLADQAARGMAPRTQARRLSCLGQFHAFLAGGADLRVVQAMLGHADIATTEIYTHVQEDRLVRLVQNHHPLAKGASIFR</sequence>
<dbReference type="SUPFAM" id="SSF47823">
    <property type="entry name" value="lambda integrase-like, N-terminal domain"/>
    <property type="match status" value="1"/>
</dbReference>
<dbReference type="Proteomes" id="UP000004169">
    <property type="component" value="Unassembled WGS sequence"/>
</dbReference>
<dbReference type="OrthoDB" id="9801717at2"/>
<evidence type="ECO:0000313" key="6">
    <source>
        <dbReference type="EMBL" id="CCG42957.1"/>
    </source>
</evidence>
<reference evidence="6 7" key="1">
    <citation type="journal article" date="2012" name="J. Bacteriol.">
        <title>Draft Genome Sequence of the Purple Photosynthetic Bacterium Phaeospirillum molischianum DSM120, a Particularly Versatile Bacterium.</title>
        <authorList>
            <person name="Duquesne K."/>
            <person name="Prima V."/>
            <person name="Ji B."/>
            <person name="Rouy Z."/>
            <person name="Medigue C."/>
            <person name="Talla E."/>
            <person name="Sturgis J.N."/>
        </authorList>
    </citation>
    <scope>NUCLEOTIDE SEQUENCE [LARGE SCALE GENOMIC DNA]</scope>
    <source>
        <strain evidence="7">DSM120</strain>
    </source>
</reference>
<dbReference type="RefSeq" id="WP_002730868.1">
    <property type="nucleotide sequence ID" value="NZ_CAHP01000047.1"/>
</dbReference>
<dbReference type="Gene3D" id="1.10.150.130">
    <property type="match status" value="1"/>
</dbReference>
<dbReference type="GO" id="GO:0015074">
    <property type="term" value="P:DNA integration"/>
    <property type="evidence" value="ECO:0007669"/>
    <property type="project" value="UniProtKB-KW"/>
</dbReference>
<dbReference type="PROSITE" id="PS51900">
    <property type="entry name" value="CB"/>
    <property type="match status" value="1"/>
</dbReference>
<dbReference type="PROSITE" id="PS51898">
    <property type="entry name" value="TYR_RECOMBINASE"/>
    <property type="match status" value="1"/>
</dbReference>
<dbReference type="InterPro" id="IPR002104">
    <property type="entry name" value="Integrase_catalytic"/>
</dbReference>
<keyword evidence="7" id="KW-1185">Reference proteome</keyword>
<dbReference type="Pfam" id="PF00589">
    <property type="entry name" value="Phage_integrase"/>
    <property type="match status" value="1"/>
</dbReference>
<dbReference type="GO" id="GO:0006310">
    <property type="term" value="P:DNA recombination"/>
    <property type="evidence" value="ECO:0007669"/>
    <property type="project" value="InterPro"/>
</dbReference>
<dbReference type="eggNOG" id="COG4974">
    <property type="taxonomic scope" value="Bacteria"/>
</dbReference>